<dbReference type="OrthoDB" id="198399at2"/>
<feature type="transmembrane region" description="Helical" evidence="1">
    <location>
        <begin position="184"/>
        <end position="205"/>
    </location>
</feature>
<feature type="transmembrane region" description="Helical" evidence="1">
    <location>
        <begin position="143"/>
        <end position="163"/>
    </location>
</feature>
<dbReference type="InterPro" id="IPR001478">
    <property type="entry name" value="PDZ"/>
</dbReference>
<evidence type="ECO:0000313" key="4">
    <source>
        <dbReference type="Proteomes" id="UP000076021"/>
    </source>
</evidence>
<sequence>MYIDVIMEIIKGIGRFFLNPLLYIGILFAILIGYQRVKSERKSFKTRIFWGWSETILMVKEGWLPGVIISAISLIVGLTVPIQFIVISAVVGVILIAVFYYHAASAVYPLGIAFVILWYTYIADGSWHFLKWDVTSHSMHVGMLSTIPILIGLVLVAEGALVVKNAAKLASPKILKSERGLPSAIYLAKRLWMLPIFFVIPSGAIHEYVPYWPQFTLGSNTFSLILVPFVIGFQQRSRKLLPVHFYPQVGKTIEILGLLVLIEGIIAYFFPIMGVAAVFVGIIGRIFISILYSLSERHGTYAVTPKDNGVMVAGVLPDSPAAAMGIQVGECIRKVNGIPVSNEEELYEALQINAAHCRLEVVDQDGEVRLRQHVIYRHDHYRIGLLVVR</sequence>
<dbReference type="Proteomes" id="UP000076021">
    <property type="component" value="Chromosome"/>
</dbReference>
<accession>A0A143HI87</accession>
<feature type="domain" description="PDZ" evidence="2">
    <location>
        <begin position="287"/>
        <end position="365"/>
    </location>
</feature>
<dbReference type="STRING" id="241244.ATY39_01395"/>
<feature type="transmembrane region" description="Helical" evidence="1">
    <location>
        <begin position="12"/>
        <end position="34"/>
    </location>
</feature>
<dbReference type="AlphaFoldDB" id="A0A143HI87"/>
<dbReference type="InterPro" id="IPR041489">
    <property type="entry name" value="PDZ_6"/>
</dbReference>
<reference evidence="3 4" key="1">
    <citation type="journal article" date="2016" name="Genome Announc.">
        <title>Whole-Genome Sequence of Rummeliibacillus stabekisii Strain PP9 Isolated from Antarctic Soil.</title>
        <authorList>
            <person name="da Mota F.F."/>
            <person name="Vollu R.E."/>
            <person name="Jurelevicius D."/>
            <person name="Seldin L."/>
        </authorList>
    </citation>
    <scope>NUCLEOTIDE SEQUENCE [LARGE SCALE GENOMIC DNA]</scope>
    <source>
        <strain evidence="3 4">PP9</strain>
    </source>
</reference>
<keyword evidence="1" id="KW-1133">Transmembrane helix</keyword>
<name>A0A143HI87_9BACL</name>
<dbReference type="PROSITE" id="PS50106">
    <property type="entry name" value="PDZ"/>
    <property type="match status" value="1"/>
</dbReference>
<dbReference type="Gene3D" id="2.30.42.10">
    <property type="match status" value="1"/>
</dbReference>
<dbReference type="SMART" id="SM00228">
    <property type="entry name" value="PDZ"/>
    <property type="match status" value="1"/>
</dbReference>
<dbReference type="SUPFAM" id="SSF50156">
    <property type="entry name" value="PDZ domain-like"/>
    <property type="match status" value="1"/>
</dbReference>
<evidence type="ECO:0000259" key="2">
    <source>
        <dbReference type="PROSITE" id="PS50106"/>
    </source>
</evidence>
<dbReference type="Pfam" id="PF17820">
    <property type="entry name" value="PDZ_6"/>
    <property type="match status" value="1"/>
</dbReference>
<feature type="transmembrane region" description="Helical" evidence="1">
    <location>
        <begin position="106"/>
        <end position="123"/>
    </location>
</feature>
<protein>
    <recommendedName>
        <fullName evidence="2">PDZ domain-containing protein</fullName>
    </recommendedName>
</protein>
<proteinExistence type="predicted"/>
<evidence type="ECO:0000256" key="1">
    <source>
        <dbReference type="SAM" id="Phobius"/>
    </source>
</evidence>
<feature type="transmembrane region" description="Helical" evidence="1">
    <location>
        <begin position="82"/>
        <end position="101"/>
    </location>
</feature>
<keyword evidence="1" id="KW-0812">Transmembrane</keyword>
<feature type="transmembrane region" description="Helical" evidence="1">
    <location>
        <begin position="276"/>
        <end position="294"/>
    </location>
</feature>
<organism evidence="3 4">
    <name type="scientific">Rummeliibacillus stabekisii</name>
    <dbReference type="NCBI Taxonomy" id="241244"/>
    <lineage>
        <taxon>Bacteria</taxon>
        <taxon>Bacillati</taxon>
        <taxon>Bacillota</taxon>
        <taxon>Bacilli</taxon>
        <taxon>Bacillales</taxon>
        <taxon>Caryophanaceae</taxon>
        <taxon>Rummeliibacillus</taxon>
    </lineage>
</organism>
<evidence type="ECO:0000313" key="3">
    <source>
        <dbReference type="EMBL" id="AMX00982.1"/>
    </source>
</evidence>
<dbReference type="InterPro" id="IPR036034">
    <property type="entry name" value="PDZ_sf"/>
</dbReference>
<feature type="transmembrane region" description="Helical" evidence="1">
    <location>
        <begin position="211"/>
        <end position="231"/>
    </location>
</feature>
<reference evidence="4" key="2">
    <citation type="submission" date="2016-03" db="EMBL/GenBank/DDBJ databases">
        <authorList>
            <person name="Ploux O."/>
        </authorList>
    </citation>
    <scope>NUCLEOTIDE SEQUENCE [LARGE SCALE GENOMIC DNA]</scope>
    <source>
        <strain evidence="4">PP9</strain>
    </source>
</reference>
<gene>
    <name evidence="3" type="ORF">ATY39_01395</name>
</gene>
<dbReference type="KEGG" id="rst:ATY39_01395"/>
<keyword evidence="4" id="KW-1185">Reference proteome</keyword>
<dbReference type="EMBL" id="CP014806">
    <property type="protein sequence ID" value="AMX00982.1"/>
    <property type="molecule type" value="Genomic_DNA"/>
</dbReference>
<keyword evidence="1" id="KW-0472">Membrane</keyword>